<reference evidence="8" key="1">
    <citation type="submission" date="2015-07" db="EMBL/GenBank/DDBJ databases">
        <title>Whole genome sequence of an Ensifer adhaerens strain isolated from a cave pool in the Wind Cave National Park.</title>
        <authorList>
            <person name="Eng W.W.H."/>
            <person name="Gan H.M."/>
            <person name="Barton H.A."/>
            <person name="Savka M.A."/>
        </authorList>
    </citation>
    <scope>NUCLEOTIDE SEQUENCE [LARGE SCALE GENOMIC DNA]</scope>
    <source>
        <strain evidence="8">SD006</strain>
    </source>
</reference>
<organism evidence="7 8">
    <name type="scientific">Ensifer adhaerens</name>
    <name type="common">Sinorhizobium morelense</name>
    <dbReference type="NCBI Taxonomy" id="106592"/>
    <lineage>
        <taxon>Bacteria</taxon>
        <taxon>Pseudomonadati</taxon>
        <taxon>Pseudomonadota</taxon>
        <taxon>Alphaproteobacteria</taxon>
        <taxon>Hyphomicrobiales</taxon>
        <taxon>Rhizobiaceae</taxon>
        <taxon>Sinorhizobium/Ensifer group</taxon>
        <taxon>Ensifer</taxon>
    </lineage>
</organism>
<dbReference type="InterPro" id="IPR004635">
    <property type="entry name" value="Pept_S49_SppA"/>
</dbReference>
<evidence type="ECO:0000256" key="3">
    <source>
        <dbReference type="ARBA" id="ARBA00022801"/>
    </source>
</evidence>
<keyword evidence="3" id="KW-0378">Hydrolase</keyword>
<evidence type="ECO:0000313" key="8">
    <source>
        <dbReference type="Proteomes" id="UP000037425"/>
    </source>
</evidence>
<dbReference type="PANTHER" id="PTHR42987">
    <property type="entry name" value="PEPTIDASE S49"/>
    <property type="match status" value="1"/>
</dbReference>
<dbReference type="EMBL" id="LGAP01000004">
    <property type="protein sequence ID" value="KOF19929.1"/>
    <property type="molecule type" value="Genomic_DNA"/>
</dbReference>
<keyword evidence="5" id="KW-0472">Membrane</keyword>
<comment type="caution">
    <text evidence="7">The sequence shown here is derived from an EMBL/GenBank/DDBJ whole genome shotgun (WGS) entry which is preliminary data.</text>
</comment>
<comment type="similarity">
    <text evidence="1">Belongs to the peptidase S49 family.</text>
</comment>
<dbReference type="PANTHER" id="PTHR42987:SF6">
    <property type="entry name" value="PROTEINASE IV"/>
    <property type="match status" value="1"/>
</dbReference>
<name>A0A0L8BZJ5_ENSAD</name>
<feature type="transmembrane region" description="Helical" evidence="5">
    <location>
        <begin position="21"/>
        <end position="40"/>
    </location>
</feature>
<dbReference type="InterPro" id="IPR002142">
    <property type="entry name" value="Peptidase_S49"/>
</dbReference>
<dbReference type="Proteomes" id="UP000037425">
    <property type="component" value="Unassembled WGS sequence"/>
</dbReference>
<gene>
    <name evidence="7" type="ORF">AC244_11215</name>
</gene>
<feature type="domain" description="Peptidase S49" evidence="6">
    <location>
        <begin position="106"/>
        <end position="253"/>
    </location>
</feature>
<evidence type="ECO:0000259" key="6">
    <source>
        <dbReference type="Pfam" id="PF01343"/>
    </source>
</evidence>
<dbReference type="InterPro" id="IPR029045">
    <property type="entry name" value="ClpP/crotonase-like_dom_sf"/>
</dbReference>
<accession>A0A0L8BZJ5</accession>
<dbReference type="Pfam" id="PF01343">
    <property type="entry name" value="Peptidase_S49"/>
    <property type="match status" value="1"/>
</dbReference>
<dbReference type="InterPro" id="IPR047272">
    <property type="entry name" value="S49_SppA_C"/>
</dbReference>
<dbReference type="GO" id="GO:0008236">
    <property type="term" value="F:serine-type peptidase activity"/>
    <property type="evidence" value="ECO:0007669"/>
    <property type="project" value="UniProtKB-KW"/>
</dbReference>
<sequence>MDELAIADRRSLRRKLSFWRWIVAGLLAVVALVILSWSGWADTAGRARAHVARVKISGLIQDDRELLERLQRIEDNDSVKALVVTISSPGGTTYGGEVIYKAIRKVAAKKPVVSDIRTLAASAGYMIALAGDTIISGESSITGSIGVIFQYPQVKELMDKLGVSLESIKSKPLKAEPSPFHPPSDDAKAMIQAMIDDSYGWFVDLVAERRKLPRAEALLLADGRIFTGRQALGLKLVDKLGGDDEIRTFLADKKVSKDLPVVDWEAPSHTLPFGLGSAVSEWVKMLGYDAFPAMKGLEKIGGDKLFLDGLVSVWQVDAQ</sequence>
<evidence type="ECO:0000256" key="5">
    <source>
        <dbReference type="SAM" id="Phobius"/>
    </source>
</evidence>
<keyword evidence="5" id="KW-0812">Transmembrane</keyword>
<evidence type="ECO:0000256" key="2">
    <source>
        <dbReference type="ARBA" id="ARBA00022670"/>
    </source>
</evidence>
<proteinExistence type="inferred from homology"/>
<keyword evidence="5" id="KW-1133">Transmembrane helix</keyword>
<dbReference type="OrthoDB" id="9764363at2"/>
<keyword evidence="2 7" id="KW-0645">Protease</keyword>
<dbReference type="GO" id="GO:0006508">
    <property type="term" value="P:proteolysis"/>
    <property type="evidence" value="ECO:0007669"/>
    <property type="project" value="UniProtKB-KW"/>
</dbReference>
<dbReference type="NCBIfam" id="TIGR00706">
    <property type="entry name" value="SppA_dom"/>
    <property type="match status" value="1"/>
</dbReference>
<dbReference type="SUPFAM" id="SSF52096">
    <property type="entry name" value="ClpP/crotonase"/>
    <property type="match status" value="1"/>
</dbReference>
<protein>
    <submittedName>
        <fullName evidence="7">Clp protease</fullName>
    </submittedName>
</protein>
<evidence type="ECO:0000313" key="7">
    <source>
        <dbReference type="EMBL" id="KOF19929.1"/>
    </source>
</evidence>
<evidence type="ECO:0000256" key="4">
    <source>
        <dbReference type="ARBA" id="ARBA00022825"/>
    </source>
</evidence>
<dbReference type="Gene3D" id="3.90.226.10">
    <property type="entry name" value="2-enoyl-CoA Hydratase, Chain A, domain 1"/>
    <property type="match status" value="1"/>
</dbReference>
<dbReference type="AlphaFoldDB" id="A0A0L8BZJ5"/>
<evidence type="ECO:0000256" key="1">
    <source>
        <dbReference type="ARBA" id="ARBA00008683"/>
    </source>
</evidence>
<dbReference type="PATRIC" id="fig|106592.7.peg.5764"/>
<dbReference type="CDD" id="cd07023">
    <property type="entry name" value="S49_Sppa_N_C"/>
    <property type="match status" value="1"/>
</dbReference>
<keyword evidence="4" id="KW-0720">Serine protease</keyword>
<dbReference type="RefSeq" id="WP_053248892.1">
    <property type="nucleotide sequence ID" value="NZ_LGAP01000004.1"/>
</dbReference>